<organism evidence="2 3">
    <name type="scientific">candidate division CSSED10-310 bacterium</name>
    <dbReference type="NCBI Taxonomy" id="2855610"/>
    <lineage>
        <taxon>Bacteria</taxon>
        <taxon>Bacteria division CSSED10-310</taxon>
    </lineage>
</organism>
<dbReference type="PANTHER" id="PTHR33303">
    <property type="entry name" value="CYTOPLASMIC PROTEIN-RELATED"/>
    <property type="match status" value="1"/>
</dbReference>
<proteinExistence type="predicted"/>
<evidence type="ECO:0000313" key="3">
    <source>
        <dbReference type="Proteomes" id="UP001594351"/>
    </source>
</evidence>
<dbReference type="EMBL" id="JBHPBY010000081">
    <property type="protein sequence ID" value="MFC1850167.1"/>
    <property type="molecule type" value="Genomic_DNA"/>
</dbReference>
<sequence length="130" mass="14541">MARHLRAFVKEKPLIALVGASNNSRKYGSIILKDLLSKGFTVIPVNKHNPSIHGLKAYQNLTDALAEHNYQLIVYVIPPDQTLKSLVEANTLNLKNIWVQPGASNNEVTTFLREQAFNYVVNDCIMLVPV</sequence>
<dbReference type="Gene3D" id="3.40.50.720">
    <property type="entry name" value="NAD(P)-binding Rossmann-like Domain"/>
    <property type="match status" value="1"/>
</dbReference>
<dbReference type="Proteomes" id="UP001594351">
    <property type="component" value="Unassembled WGS sequence"/>
</dbReference>
<evidence type="ECO:0000259" key="1">
    <source>
        <dbReference type="SMART" id="SM00881"/>
    </source>
</evidence>
<reference evidence="2 3" key="1">
    <citation type="submission" date="2024-09" db="EMBL/GenBank/DDBJ databases">
        <title>Laminarin stimulates single cell rates of sulfate reduction while oxygen inhibits transcriptomic activity in coastal marine sediment.</title>
        <authorList>
            <person name="Lindsay M."/>
            <person name="Orcutt B."/>
            <person name="Emerson D."/>
            <person name="Stepanauskas R."/>
            <person name="D'Angelo T."/>
        </authorList>
    </citation>
    <scope>NUCLEOTIDE SEQUENCE [LARGE SCALE GENOMIC DNA]</scope>
    <source>
        <strain evidence="2">SAG AM-311-K15</strain>
    </source>
</reference>
<gene>
    <name evidence="2" type="ORF">ACFL27_08255</name>
</gene>
<dbReference type="SMART" id="SM00881">
    <property type="entry name" value="CoA_binding"/>
    <property type="match status" value="1"/>
</dbReference>
<name>A0ABV6YVD6_UNCC1</name>
<dbReference type="InterPro" id="IPR036291">
    <property type="entry name" value="NAD(P)-bd_dom_sf"/>
</dbReference>
<accession>A0ABV6YVD6</accession>
<dbReference type="SUPFAM" id="SSF51735">
    <property type="entry name" value="NAD(P)-binding Rossmann-fold domains"/>
    <property type="match status" value="1"/>
</dbReference>
<dbReference type="PANTHER" id="PTHR33303:SF2">
    <property type="entry name" value="COA-BINDING DOMAIN-CONTAINING PROTEIN"/>
    <property type="match status" value="1"/>
</dbReference>
<protein>
    <submittedName>
        <fullName evidence="2">CoA-binding protein</fullName>
    </submittedName>
</protein>
<keyword evidence="3" id="KW-1185">Reference proteome</keyword>
<comment type="caution">
    <text evidence="2">The sequence shown here is derived from an EMBL/GenBank/DDBJ whole genome shotgun (WGS) entry which is preliminary data.</text>
</comment>
<evidence type="ECO:0000313" key="2">
    <source>
        <dbReference type="EMBL" id="MFC1850167.1"/>
    </source>
</evidence>
<feature type="domain" description="CoA-binding" evidence="1">
    <location>
        <begin position="8"/>
        <end position="103"/>
    </location>
</feature>
<dbReference type="Pfam" id="PF13380">
    <property type="entry name" value="CoA_binding_2"/>
    <property type="match status" value="1"/>
</dbReference>
<dbReference type="InterPro" id="IPR003781">
    <property type="entry name" value="CoA-bd"/>
</dbReference>